<feature type="region of interest" description="Disordered" evidence="1">
    <location>
        <begin position="1"/>
        <end position="43"/>
    </location>
</feature>
<feature type="region of interest" description="Disordered" evidence="1">
    <location>
        <begin position="574"/>
        <end position="658"/>
    </location>
</feature>
<dbReference type="InterPro" id="IPR025124">
    <property type="entry name" value="Gag1-like_clamp"/>
</dbReference>
<dbReference type="EMBL" id="JAWCUI010000008">
    <property type="protein sequence ID" value="KAL1900904.1"/>
    <property type="molecule type" value="Genomic_DNA"/>
</dbReference>
<dbReference type="PANTHER" id="PTHR28065">
    <property type="entry name" value="FREQUENIN"/>
    <property type="match status" value="1"/>
</dbReference>
<feature type="compositionally biased region" description="Basic and acidic residues" evidence="1">
    <location>
        <begin position="582"/>
        <end position="594"/>
    </location>
</feature>
<dbReference type="InterPro" id="IPR053274">
    <property type="entry name" value="Fluconazole_resistance"/>
</dbReference>
<feature type="compositionally biased region" description="Low complexity" evidence="1">
    <location>
        <begin position="386"/>
        <end position="434"/>
    </location>
</feature>
<name>A0ABR3ZN21_9PEZI</name>
<accession>A0ABR3ZN21</accession>
<sequence length="700" mass="75073">PAHQQDEQNQQIQQDLQNPQNPQKPSLKYLDQPAPARAPLLAPAPDAIQNFTHQHQRNPAQALASSELASMPKMVFSDLIKSPKSPFAKFRHLHTGSQQHNTTQVEGQQSSELLDYGDPDLLSRDKTKQKEAVRRYLADKIRNDWDFSWPSPDLSTAHTDAAQARALTVRKRLVRAEQVGLLEPSETFASPLPTVGDSATVSLAAVSAAVAADAAAEATAGDEPNFDDDFESDAESVYSTVSEDAIHFRPRAEWMSDLSEDEKPGTYYSRMPTYVHSPFRFDSPDAVGTAVNVPVDVRKANARRDMRAEIVWNEGLACFIARRDAWTGARTVHLKPAKPLAPTSPVSPRRGLFRFHSHTKSEPAPAVSVPIAIATGGKAGTHDSHSASTTPTAPTQTSPTGRTSTTLPLSPVTSNSRHSQHSQQSHHSQQSQQSAGLDTVATTPMTSDCGGGGGVDGGMLQQSVSHASAKSPKLGLTRSHASRASQPHPDYAVETIIPVAPPLLPPGNPMRASITPAIYLSLYDKLVSSSLQPSCPINLSDMIRSCVSGWKRDNEWPPRTVEMSAPAVAAMSIALRKKRRDERREVQKDKRDTTNHPADGGSSGLPSPGLTRRMSSFLGGRPSPGNIVLPTTTTAVAGATGPASPPIDEKDSSDGINGQRGIRRSLQRVLGLGYAAHGGNTGGHGHSMSVGTVGQYTKQI</sequence>
<feature type="region of interest" description="Disordered" evidence="1">
    <location>
        <begin position="95"/>
        <end position="122"/>
    </location>
</feature>
<protein>
    <recommendedName>
        <fullName evidence="2">Gag1-like clamp domain-containing protein</fullName>
    </recommendedName>
</protein>
<gene>
    <name evidence="3" type="ORF">Sste5346_001965</name>
</gene>
<dbReference type="PANTHER" id="PTHR28065:SF1">
    <property type="entry name" value="DUF4050 DOMAIN-CONTAINING PROTEIN"/>
    <property type="match status" value="1"/>
</dbReference>
<evidence type="ECO:0000313" key="3">
    <source>
        <dbReference type="EMBL" id="KAL1900904.1"/>
    </source>
</evidence>
<dbReference type="Pfam" id="PF13259">
    <property type="entry name" value="clamp_Gag1-like"/>
    <property type="match status" value="1"/>
</dbReference>
<proteinExistence type="predicted"/>
<comment type="caution">
    <text evidence="3">The sequence shown here is derived from an EMBL/GenBank/DDBJ whole genome shotgun (WGS) entry which is preliminary data.</text>
</comment>
<keyword evidence="4" id="KW-1185">Reference proteome</keyword>
<evidence type="ECO:0000256" key="1">
    <source>
        <dbReference type="SAM" id="MobiDB-lite"/>
    </source>
</evidence>
<feature type="compositionally biased region" description="Low complexity" evidence="1">
    <location>
        <begin position="630"/>
        <end position="642"/>
    </location>
</feature>
<feature type="compositionally biased region" description="Low complexity" evidence="1">
    <location>
        <begin position="7"/>
        <end position="23"/>
    </location>
</feature>
<reference evidence="3 4" key="1">
    <citation type="journal article" date="2024" name="IMA Fungus">
        <title>IMA Genome - F19 : A genome assembly and annotation guide to empower mycologists, including annotated draft genome sequences of Ceratocystis pirilliformis, Diaporthe australafricana, Fusarium ophioides, Paecilomyces lecythidis, and Sporothrix stenoceras.</title>
        <authorList>
            <person name="Aylward J."/>
            <person name="Wilson A.M."/>
            <person name="Visagie C.M."/>
            <person name="Spraker J."/>
            <person name="Barnes I."/>
            <person name="Buitendag C."/>
            <person name="Ceriani C."/>
            <person name="Del Mar Angel L."/>
            <person name="du Plessis D."/>
            <person name="Fuchs T."/>
            <person name="Gasser K."/>
            <person name="Kramer D."/>
            <person name="Li W."/>
            <person name="Munsamy K."/>
            <person name="Piso A."/>
            <person name="Price J.L."/>
            <person name="Sonnekus B."/>
            <person name="Thomas C."/>
            <person name="van der Nest A."/>
            <person name="van Dijk A."/>
            <person name="van Heerden A."/>
            <person name="van Vuuren N."/>
            <person name="Yilmaz N."/>
            <person name="Duong T.A."/>
            <person name="van der Merwe N.A."/>
            <person name="Wingfield M.J."/>
            <person name="Wingfield B.D."/>
        </authorList>
    </citation>
    <scope>NUCLEOTIDE SEQUENCE [LARGE SCALE GENOMIC DNA]</scope>
    <source>
        <strain evidence="3 4">CMW 5346</strain>
    </source>
</reference>
<feature type="non-terminal residue" evidence="3">
    <location>
        <position position="1"/>
    </location>
</feature>
<evidence type="ECO:0000313" key="4">
    <source>
        <dbReference type="Proteomes" id="UP001583186"/>
    </source>
</evidence>
<feature type="region of interest" description="Disordered" evidence="1">
    <location>
        <begin position="376"/>
        <end position="472"/>
    </location>
</feature>
<organism evidence="3 4">
    <name type="scientific">Sporothrix stenoceras</name>
    <dbReference type="NCBI Taxonomy" id="5173"/>
    <lineage>
        <taxon>Eukaryota</taxon>
        <taxon>Fungi</taxon>
        <taxon>Dikarya</taxon>
        <taxon>Ascomycota</taxon>
        <taxon>Pezizomycotina</taxon>
        <taxon>Sordariomycetes</taxon>
        <taxon>Sordariomycetidae</taxon>
        <taxon>Ophiostomatales</taxon>
        <taxon>Ophiostomataceae</taxon>
        <taxon>Sporothrix</taxon>
    </lineage>
</organism>
<evidence type="ECO:0000259" key="2">
    <source>
        <dbReference type="Pfam" id="PF13259"/>
    </source>
</evidence>
<feature type="compositionally biased region" description="Polar residues" evidence="1">
    <location>
        <begin position="95"/>
        <end position="112"/>
    </location>
</feature>
<feature type="domain" description="Gag1-like clamp" evidence="2">
    <location>
        <begin position="277"/>
        <end position="557"/>
    </location>
</feature>
<dbReference type="Proteomes" id="UP001583186">
    <property type="component" value="Unassembled WGS sequence"/>
</dbReference>
<feature type="compositionally biased region" description="Low complexity" evidence="1">
    <location>
        <begin position="33"/>
        <end position="43"/>
    </location>
</feature>